<sequence length="113" mass="12116">MTNSTAETADDPSVRATVHETVVRVVSAWAPDPAMAVRSEDHLMDNLEFSSLRLVELAFILEELFVMDPATMGEAPPVGTVGDLAAFLLEKVVGGDAELPDADSIDSLIESMR</sequence>
<dbReference type="Proteomes" id="UP000598174">
    <property type="component" value="Unassembled WGS sequence"/>
</dbReference>
<name>A0A919J593_9ACTN</name>
<gene>
    <name evidence="1" type="ORF">Afe05nite_50980</name>
</gene>
<accession>A0A919J593</accession>
<dbReference type="InterPro" id="IPR036736">
    <property type="entry name" value="ACP-like_sf"/>
</dbReference>
<protein>
    <recommendedName>
        <fullName evidence="3">Carrier domain-containing protein</fullName>
    </recommendedName>
</protein>
<organism evidence="1 2">
    <name type="scientific">Paractinoplanes ferrugineus</name>
    <dbReference type="NCBI Taxonomy" id="113564"/>
    <lineage>
        <taxon>Bacteria</taxon>
        <taxon>Bacillati</taxon>
        <taxon>Actinomycetota</taxon>
        <taxon>Actinomycetes</taxon>
        <taxon>Micromonosporales</taxon>
        <taxon>Micromonosporaceae</taxon>
        <taxon>Paractinoplanes</taxon>
    </lineage>
</organism>
<dbReference type="AlphaFoldDB" id="A0A919J593"/>
<dbReference type="EMBL" id="BOMM01000047">
    <property type="protein sequence ID" value="GIE13258.1"/>
    <property type="molecule type" value="Genomic_DNA"/>
</dbReference>
<evidence type="ECO:0000313" key="2">
    <source>
        <dbReference type="Proteomes" id="UP000598174"/>
    </source>
</evidence>
<dbReference type="Gene3D" id="1.10.1200.10">
    <property type="entry name" value="ACP-like"/>
    <property type="match status" value="1"/>
</dbReference>
<proteinExistence type="predicted"/>
<comment type="caution">
    <text evidence="1">The sequence shown here is derived from an EMBL/GenBank/DDBJ whole genome shotgun (WGS) entry which is preliminary data.</text>
</comment>
<dbReference type="RefSeq" id="WP_203819702.1">
    <property type="nucleotide sequence ID" value="NZ_BAAABP010000052.1"/>
</dbReference>
<reference evidence="1" key="1">
    <citation type="submission" date="2021-01" db="EMBL/GenBank/DDBJ databases">
        <title>Whole genome shotgun sequence of Actinoplanes ferrugineus NBRC 15555.</title>
        <authorList>
            <person name="Komaki H."/>
            <person name="Tamura T."/>
        </authorList>
    </citation>
    <scope>NUCLEOTIDE SEQUENCE</scope>
    <source>
        <strain evidence="1">NBRC 15555</strain>
    </source>
</reference>
<evidence type="ECO:0000313" key="1">
    <source>
        <dbReference type="EMBL" id="GIE13258.1"/>
    </source>
</evidence>
<evidence type="ECO:0008006" key="3">
    <source>
        <dbReference type="Google" id="ProtNLM"/>
    </source>
</evidence>
<keyword evidence="2" id="KW-1185">Reference proteome</keyword>
<dbReference type="SUPFAM" id="SSF47336">
    <property type="entry name" value="ACP-like"/>
    <property type="match status" value="1"/>
</dbReference>